<dbReference type="Proteomes" id="UP000214646">
    <property type="component" value="Unassembled WGS sequence"/>
</dbReference>
<evidence type="ECO:0000313" key="2">
    <source>
        <dbReference type="EMBL" id="OWK41241.1"/>
    </source>
</evidence>
<reference evidence="3" key="1">
    <citation type="submission" date="2017-06" db="EMBL/GenBank/DDBJ databases">
        <title>Genome analysis of Fimbriiglobus ruber SP5, the first member of the order Planctomycetales with confirmed chitinolytic capability.</title>
        <authorList>
            <person name="Ravin N.V."/>
            <person name="Rakitin A.L."/>
            <person name="Ivanova A.A."/>
            <person name="Beletsky A.V."/>
            <person name="Kulichevskaya I.S."/>
            <person name="Mardanov A.V."/>
            <person name="Dedysh S.N."/>
        </authorList>
    </citation>
    <scope>NUCLEOTIDE SEQUENCE [LARGE SCALE GENOMIC DNA]</scope>
    <source>
        <strain evidence="3">SP5</strain>
    </source>
</reference>
<dbReference type="EMBL" id="NIDE01000006">
    <property type="protein sequence ID" value="OWK41241.1"/>
    <property type="molecule type" value="Genomic_DNA"/>
</dbReference>
<dbReference type="AlphaFoldDB" id="A0A225DIG3"/>
<dbReference type="RefSeq" id="WP_161967527.1">
    <property type="nucleotide sequence ID" value="NZ_NIDE01000006.1"/>
</dbReference>
<evidence type="ECO:0000256" key="1">
    <source>
        <dbReference type="SAM" id="MobiDB-lite"/>
    </source>
</evidence>
<gene>
    <name evidence="2" type="ORF">FRUB_04604</name>
</gene>
<feature type="compositionally biased region" description="Basic and acidic residues" evidence="1">
    <location>
        <begin position="15"/>
        <end position="25"/>
    </location>
</feature>
<feature type="compositionally biased region" description="Polar residues" evidence="1">
    <location>
        <begin position="1"/>
        <end position="10"/>
    </location>
</feature>
<sequence>MPSPWSAISTRKTRLTPDEIARPFDGELSQRFPPIVSPEQLAELLGKSRKTVYD</sequence>
<organism evidence="2 3">
    <name type="scientific">Fimbriiglobus ruber</name>
    <dbReference type="NCBI Taxonomy" id="1908690"/>
    <lineage>
        <taxon>Bacteria</taxon>
        <taxon>Pseudomonadati</taxon>
        <taxon>Planctomycetota</taxon>
        <taxon>Planctomycetia</taxon>
        <taxon>Gemmatales</taxon>
        <taxon>Gemmataceae</taxon>
        <taxon>Fimbriiglobus</taxon>
    </lineage>
</organism>
<protein>
    <submittedName>
        <fullName evidence="2">Uncharacterized protein</fullName>
    </submittedName>
</protein>
<proteinExistence type="predicted"/>
<evidence type="ECO:0000313" key="3">
    <source>
        <dbReference type="Proteomes" id="UP000214646"/>
    </source>
</evidence>
<keyword evidence="3" id="KW-1185">Reference proteome</keyword>
<feature type="region of interest" description="Disordered" evidence="1">
    <location>
        <begin position="1"/>
        <end position="32"/>
    </location>
</feature>
<accession>A0A225DIG3</accession>
<name>A0A225DIG3_9BACT</name>
<comment type="caution">
    <text evidence="2">The sequence shown here is derived from an EMBL/GenBank/DDBJ whole genome shotgun (WGS) entry which is preliminary data.</text>
</comment>